<gene>
    <name evidence="6" type="ORF">LCGC14_0412750</name>
</gene>
<dbReference type="PROSITE" id="PS51379">
    <property type="entry name" value="4FE4S_FER_2"/>
    <property type="match status" value="2"/>
</dbReference>
<evidence type="ECO:0000256" key="1">
    <source>
        <dbReference type="ARBA" id="ARBA00022485"/>
    </source>
</evidence>
<dbReference type="PANTHER" id="PTHR43687:SF1">
    <property type="entry name" value="FERREDOXIN III"/>
    <property type="match status" value="1"/>
</dbReference>
<keyword evidence="4" id="KW-0411">Iron-sulfur</keyword>
<dbReference type="InterPro" id="IPR050572">
    <property type="entry name" value="Fe-S_Ferredoxin"/>
</dbReference>
<dbReference type="PANTHER" id="PTHR43687">
    <property type="entry name" value="ADENYLYLSULFATE REDUCTASE, BETA SUBUNIT"/>
    <property type="match status" value="1"/>
</dbReference>
<accession>A0A0F9VF66</accession>
<feature type="domain" description="4Fe-4S ferredoxin-type" evidence="5">
    <location>
        <begin position="328"/>
        <end position="357"/>
    </location>
</feature>
<dbReference type="InterPro" id="IPR017896">
    <property type="entry name" value="4Fe4S_Fe-S-bd"/>
</dbReference>
<sequence>MSEVDNYEVVRQKLALGPLTTPKHRKIRKLLKIFWNEEEINLLSHFRPADEYNSLKQLQERSGLPKDEIKQILRKPLRKGTISRRGTKYCLEPVLPGIFERYFQRSRDTEENLKKAAKLYWDLFKELAPQGNNLADKDWSLFRPLLPLEADEKIIEINEEFDVQSQTLPYESVKNLIDKFEQFAVITCQCRLVAELSGEPCKVAPSEMGCFIAGPASQTVIDGGIRGARLLNKDEAIEFLKETEKRGLVHNAVFDKGAQSSIFFCNCCGCHCGVIYPPRLFNKRGAYQSNYSPKFDNEICNKCEICMKKCPQKAIYHKLPVKSDSSDEQMVVRDEICIGCGVCAINCPENAIKMVKVRDNIPPEKQLIGNKTFLDMLQ</sequence>
<name>A0A0F9VF66_9ZZZZ</name>
<dbReference type="Gene3D" id="3.30.70.20">
    <property type="match status" value="1"/>
</dbReference>
<comment type="caution">
    <text evidence="6">The sequence shown here is derived from an EMBL/GenBank/DDBJ whole genome shotgun (WGS) entry which is preliminary data.</text>
</comment>
<evidence type="ECO:0000313" key="6">
    <source>
        <dbReference type="EMBL" id="KKN72221.1"/>
    </source>
</evidence>
<evidence type="ECO:0000256" key="4">
    <source>
        <dbReference type="ARBA" id="ARBA00023014"/>
    </source>
</evidence>
<dbReference type="Pfam" id="PF13187">
    <property type="entry name" value="Fer4_9"/>
    <property type="match status" value="1"/>
</dbReference>
<dbReference type="AlphaFoldDB" id="A0A0F9VF66"/>
<dbReference type="InterPro" id="IPR017900">
    <property type="entry name" value="4Fe4S_Fe_S_CS"/>
</dbReference>
<dbReference type="GO" id="GO:0046872">
    <property type="term" value="F:metal ion binding"/>
    <property type="evidence" value="ECO:0007669"/>
    <property type="project" value="UniProtKB-KW"/>
</dbReference>
<keyword evidence="1" id="KW-0004">4Fe-4S</keyword>
<evidence type="ECO:0000256" key="3">
    <source>
        <dbReference type="ARBA" id="ARBA00023004"/>
    </source>
</evidence>
<dbReference type="GO" id="GO:0051539">
    <property type="term" value="F:4 iron, 4 sulfur cluster binding"/>
    <property type="evidence" value="ECO:0007669"/>
    <property type="project" value="UniProtKB-KW"/>
</dbReference>
<evidence type="ECO:0000256" key="2">
    <source>
        <dbReference type="ARBA" id="ARBA00022723"/>
    </source>
</evidence>
<reference evidence="6" key="1">
    <citation type="journal article" date="2015" name="Nature">
        <title>Complex archaea that bridge the gap between prokaryotes and eukaryotes.</title>
        <authorList>
            <person name="Spang A."/>
            <person name="Saw J.H."/>
            <person name="Jorgensen S.L."/>
            <person name="Zaremba-Niedzwiedzka K."/>
            <person name="Martijn J."/>
            <person name="Lind A.E."/>
            <person name="van Eijk R."/>
            <person name="Schleper C."/>
            <person name="Guy L."/>
            <person name="Ettema T.J."/>
        </authorList>
    </citation>
    <scope>NUCLEOTIDE SEQUENCE</scope>
</reference>
<organism evidence="6">
    <name type="scientific">marine sediment metagenome</name>
    <dbReference type="NCBI Taxonomy" id="412755"/>
    <lineage>
        <taxon>unclassified sequences</taxon>
        <taxon>metagenomes</taxon>
        <taxon>ecological metagenomes</taxon>
    </lineage>
</organism>
<protein>
    <recommendedName>
        <fullName evidence="5">4Fe-4S ferredoxin-type domain-containing protein</fullName>
    </recommendedName>
</protein>
<keyword evidence="2" id="KW-0479">Metal-binding</keyword>
<dbReference type="EMBL" id="LAZR01000366">
    <property type="protein sequence ID" value="KKN72221.1"/>
    <property type="molecule type" value="Genomic_DNA"/>
</dbReference>
<evidence type="ECO:0000259" key="5">
    <source>
        <dbReference type="PROSITE" id="PS51379"/>
    </source>
</evidence>
<keyword evidence="3" id="KW-0408">Iron</keyword>
<proteinExistence type="predicted"/>
<dbReference type="PROSITE" id="PS00198">
    <property type="entry name" value="4FE4S_FER_1"/>
    <property type="match status" value="1"/>
</dbReference>
<feature type="domain" description="4Fe-4S ferredoxin-type" evidence="5">
    <location>
        <begin position="291"/>
        <end position="320"/>
    </location>
</feature>
<dbReference type="SUPFAM" id="SSF54862">
    <property type="entry name" value="4Fe-4S ferredoxins"/>
    <property type="match status" value="1"/>
</dbReference>